<gene>
    <name evidence="4" type="ORF">GGH94_002475</name>
</gene>
<dbReference type="Gene3D" id="1.20.5.1500">
    <property type="match status" value="1"/>
</dbReference>
<evidence type="ECO:0000256" key="2">
    <source>
        <dbReference type="RuleBase" id="RU003876"/>
    </source>
</evidence>
<keyword evidence="5" id="KW-1185">Reference proteome</keyword>
<comment type="similarity">
    <text evidence="1 2">Belongs to the nucleosome assembly protein (NAP) family.</text>
</comment>
<comment type="caution">
    <text evidence="4">The sequence shown here is derived from an EMBL/GenBank/DDBJ whole genome shotgun (WGS) entry which is preliminary data.</text>
</comment>
<dbReference type="GO" id="GO:0005634">
    <property type="term" value="C:nucleus"/>
    <property type="evidence" value="ECO:0007669"/>
    <property type="project" value="InterPro"/>
</dbReference>
<feature type="region of interest" description="Disordered" evidence="3">
    <location>
        <begin position="207"/>
        <end position="255"/>
    </location>
</feature>
<dbReference type="AlphaFoldDB" id="A0A9W8M762"/>
<dbReference type="PANTHER" id="PTHR11875">
    <property type="entry name" value="TESTIS-SPECIFIC Y-ENCODED PROTEIN"/>
    <property type="match status" value="1"/>
</dbReference>
<dbReference type="SUPFAM" id="SSF143113">
    <property type="entry name" value="NAP-like"/>
    <property type="match status" value="1"/>
</dbReference>
<evidence type="ECO:0000256" key="3">
    <source>
        <dbReference type="SAM" id="MobiDB-lite"/>
    </source>
</evidence>
<dbReference type="Pfam" id="PF00956">
    <property type="entry name" value="NAP"/>
    <property type="match status" value="1"/>
</dbReference>
<accession>A0A9W8M762</accession>
<dbReference type="GO" id="GO:0006334">
    <property type="term" value="P:nucleosome assembly"/>
    <property type="evidence" value="ECO:0007669"/>
    <property type="project" value="InterPro"/>
</dbReference>
<dbReference type="InterPro" id="IPR002164">
    <property type="entry name" value="NAP_family"/>
</dbReference>
<reference evidence="4" key="1">
    <citation type="submission" date="2022-07" db="EMBL/GenBank/DDBJ databases">
        <title>Phylogenomic reconstructions and comparative analyses of Kickxellomycotina fungi.</title>
        <authorList>
            <person name="Reynolds N.K."/>
            <person name="Stajich J.E."/>
            <person name="Barry K."/>
            <person name="Grigoriev I.V."/>
            <person name="Crous P."/>
            <person name="Smith M.E."/>
        </authorList>
    </citation>
    <scope>NUCLEOTIDE SEQUENCE</scope>
    <source>
        <strain evidence="4">RSA 476</strain>
    </source>
</reference>
<dbReference type="Gene3D" id="3.30.1120.90">
    <property type="entry name" value="Nucleosome assembly protein"/>
    <property type="match status" value="1"/>
</dbReference>
<organism evidence="4 5">
    <name type="scientific">Coemansia aciculifera</name>
    <dbReference type="NCBI Taxonomy" id="417176"/>
    <lineage>
        <taxon>Eukaryota</taxon>
        <taxon>Fungi</taxon>
        <taxon>Fungi incertae sedis</taxon>
        <taxon>Zoopagomycota</taxon>
        <taxon>Kickxellomycotina</taxon>
        <taxon>Kickxellomycetes</taxon>
        <taxon>Kickxellales</taxon>
        <taxon>Kickxellaceae</taxon>
        <taxon>Coemansia</taxon>
    </lineage>
</organism>
<dbReference type="Proteomes" id="UP001140074">
    <property type="component" value="Unassembled WGS sequence"/>
</dbReference>
<dbReference type="InterPro" id="IPR037231">
    <property type="entry name" value="NAP-like_sf"/>
</dbReference>
<sequence length="255" mass="28788">MATSNGANVDIQGPLQELDDIYVDINAIVEQLVEEEAALHAKYEQKKVPLYKKRQSAIDKIPGFWHTCLEKHPIISSLIESEDREAISYLKSIDIERSADTPINYKIVFKFAENPYFTNSELAKEFNFSDKGSIKVTNPNIDWKEGKDLTAAPPKLEGEDDGDSFTENEDTSFFCWFNDVNGSDLADLIANDLYPLALMYFTGSADSDDDDEVPVYDELAQDDVEEEYEASDNADSDEEAEDAPINKRPKRMESN</sequence>
<evidence type="ECO:0000256" key="1">
    <source>
        <dbReference type="ARBA" id="ARBA00009947"/>
    </source>
</evidence>
<evidence type="ECO:0008006" key="6">
    <source>
        <dbReference type="Google" id="ProtNLM"/>
    </source>
</evidence>
<feature type="compositionally biased region" description="Acidic residues" evidence="3">
    <location>
        <begin position="207"/>
        <end position="242"/>
    </location>
</feature>
<name>A0A9W8M762_9FUNG</name>
<protein>
    <recommendedName>
        <fullName evidence="6">NAP-domain-containing protein</fullName>
    </recommendedName>
</protein>
<proteinExistence type="inferred from homology"/>
<dbReference type="EMBL" id="JANBUY010000069">
    <property type="protein sequence ID" value="KAJ2865070.1"/>
    <property type="molecule type" value="Genomic_DNA"/>
</dbReference>
<feature type="region of interest" description="Disordered" evidence="3">
    <location>
        <begin position="145"/>
        <end position="165"/>
    </location>
</feature>
<evidence type="ECO:0000313" key="5">
    <source>
        <dbReference type="Proteomes" id="UP001140074"/>
    </source>
</evidence>
<evidence type="ECO:0000313" key="4">
    <source>
        <dbReference type="EMBL" id="KAJ2865070.1"/>
    </source>
</evidence>